<evidence type="ECO:0000313" key="5">
    <source>
        <dbReference type="EnsemblMetazoa" id="Aqu2.1.18732_001"/>
    </source>
</evidence>
<dbReference type="PROSITE" id="PS50837">
    <property type="entry name" value="NACHT"/>
    <property type="match status" value="1"/>
</dbReference>
<dbReference type="PANTHER" id="PTHR46844">
    <property type="entry name" value="SLR5058 PROTEIN"/>
    <property type="match status" value="1"/>
</dbReference>
<keyword evidence="3" id="KW-1133">Transmembrane helix</keyword>
<keyword evidence="3" id="KW-0472">Membrane</keyword>
<dbReference type="InterPro" id="IPR032675">
    <property type="entry name" value="LRR_dom_sf"/>
</dbReference>
<keyword evidence="2" id="KW-0067">ATP-binding</keyword>
<evidence type="ECO:0000256" key="2">
    <source>
        <dbReference type="ARBA" id="ARBA00022840"/>
    </source>
</evidence>
<protein>
    <recommendedName>
        <fullName evidence="4">NACHT domain-containing protein</fullName>
    </recommendedName>
</protein>
<dbReference type="GO" id="GO:0005524">
    <property type="term" value="F:ATP binding"/>
    <property type="evidence" value="ECO:0007669"/>
    <property type="project" value="UniProtKB-KW"/>
</dbReference>
<dbReference type="InterPro" id="IPR027417">
    <property type="entry name" value="P-loop_NTPase"/>
</dbReference>
<dbReference type="SUPFAM" id="SSF52540">
    <property type="entry name" value="P-loop containing nucleoside triphosphate hydrolases"/>
    <property type="match status" value="1"/>
</dbReference>
<evidence type="ECO:0000259" key="4">
    <source>
        <dbReference type="PROSITE" id="PS50837"/>
    </source>
</evidence>
<organism evidence="5">
    <name type="scientific">Amphimedon queenslandica</name>
    <name type="common">Sponge</name>
    <dbReference type="NCBI Taxonomy" id="400682"/>
    <lineage>
        <taxon>Eukaryota</taxon>
        <taxon>Metazoa</taxon>
        <taxon>Porifera</taxon>
        <taxon>Demospongiae</taxon>
        <taxon>Heteroscleromorpha</taxon>
        <taxon>Haplosclerida</taxon>
        <taxon>Niphatidae</taxon>
        <taxon>Amphimedon</taxon>
    </lineage>
</organism>
<keyword evidence="1" id="KW-0547">Nucleotide-binding</keyword>
<dbReference type="eggNOG" id="ENOG502QTJW">
    <property type="taxonomic scope" value="Eukaryota"/>
</dbReference>
<accession>A0A1X7TUK3</accession>
<dbReference type="Pfam" id="PF05729">
    <property type="entry name" value="NACHT"/>
    <property type="match status" value="1"/>
</dbReference>
<evidence type="ECO:0000256" key="1">
    <source>
        <dbReference type="ARBA" id="ARBA00022741"/>
    </source>
</evidence>
<dbReference type="Gene3D" id="3.80.10.10">
    <property type="entry name" value="Ribonuclease Inhibitor"/>
    <property type="match status" value="1"/>
</dbReference>
<proteinExistence type="predicted"/>
<sequence length="1787" mass="202850">MIDVSQWRASIGLWNYCQAAYNRPSSSHHSHSFKIDSKSGSTIPEEKMSKLSAALSFIMAFLLLILFLSPFLSIHILIPPTGNCYRVQCTTGVTVTDTNYLQSVVLPGGSSSNLIYNDFYLIVCLRKLLLLSGDVELNPGPMIDDQPSCLLFAKCLKPLVDWKPFALCLPGITQSDVSIINKTKRNAHLMKMALHKRWLQANPTASWRDVINALKQCKEYEISNNIEHQLKWSTETDSNMEMTISNRDAASTELTGSSFNDNIEAKTAGPLTAVTSNPKDVLMTHFSKLTHEVSSNIYKVATELHTKGLIPQQAFDDVLVMGVMTDYTKAMKLMSTLLRQLESSLNQKQYLIDICHALINQQHHTLTDVATSILHQLGQSVPDNVSSHTVLPSPVDDGSNAVALVSNIKGQSDVAKPISSIPDDVQGYAENMRQHYKHQPIVATDWPPRIGNNYFGRLALVQKQDSRDVELNPGPMIDDQPSCLLFAKCLKPLVDWKPFALCLPGITQSDVSIINKTKRNAHLMKMALHKRWLQANPTASWRDVINALKQCKEYEISNNIEHQLKWSTETDSNMEMTISNRDAASTELTGSSFNDNIEAKTAGPLTAVTGNPKDVLMTHFSKLTHEVSSNIYEVATELHTKRLIPQQAFDDILVMGVMTDYTKAMKLMSTLLRQLESSLNQKQYLIDICHALINQQHHTLTDVATSILHQLGQSDVANLKPISSLPDDVQGYAENMRQHYKHQPIVATDWPPRIGNNYFGRLALVQKQDSSMQTKSAWHLLKGQVDKIVQLTENEEISVEDVLRPTDSSLSLRVVIDGPPGIGKTTLCRKLLNMWSNGTLVPQKYELVLYCPLRNSKIAMAKTLSDLFEYRRYEVPKVSEWFEKKNGEGLLIIFDGWDELSEQLRQSSLAAVIIHRKQLDQCSLIVTSRSYASSSLLKIDTLSRHVQVIGFSEEEVSTVIIQTLQKDPKLAQQIIEYLHLNDDDADSESVDEAIELPADEDSQLAVKLINDLKMRDDVRSLCYIPLVCSMVILVYCKEGGHLPTTLTQLYENFILQTIRRHVEIKPRHHINPRTLGSLSSLPSILVKPLQEMCQLAYTNLAITKMTFSSHQLQSLSEAVKEDYLGLMTAFIEYDEEKYQFLHLSIQEFLAAWWLAKFEKRIEVFKDHFDDDHFRMCLRFVAGLTHLEHERYQQYFNKQQLDLQCKRKPLFGFEACHFSYFYQNPDIKQVLYNHVISDNFDNIFILLLQILYESQNAKLCQVWAQSINNHSLCLVRNSQSLSLFDWLCLSYCINNSNTTWNHLHLETVENQDLSLLTSGLTNNSLQCKRLEVELRTPTDELIHKLLLPSLLYNIQECYCHLSGEDFVPCSTLLQFINLPQLKILHLKLIVSTIEDTYYTDKCTELEKCIEMNSTLQEMKFEYSGGKEITSTVISVIIGITRNKKMVSLSLPVILAVDYYDGPTVPGPVIEQILKDNNTLQALSLNISDILLPSSLNIVEVNTPLTALEIGEESGKLMTSSLLPHIKGLRCLILHDPYPPHLLFLSHPSLHTLTLPLDTAESAIELFTILQTNTTLKALSFEIKEKRVYTSSMGTSLRNMLAQNRTLKYGEINNIFPSSFLSFLTIGLRRNTSLQQLSVSVSLPINEGIRTFIDVISQRNNLTELEVKFKLDQSHSNCSEEEKEQIMTLLFYEQVLPTVTNMLQSNTAIRLLRIEYEDVNEESSQPNWIELVQHLCKAIFSHPSLEYIRIFTGYSFPPLLKDLKDQKKTWINRYRKEQTSNLVPIVDLV</sequence>
<dbReference type="PANTHER" id="PTHR46844:SF1">
    <property type="entry name" value="SLR5058 PROTEIN"/>
    <property type="match status" value="1"/>
</dbReference>
<evidence type="ECO:0000256" key="3">
    <source>
        <dbReference type="SAM" id="Phobius"/>
    </source>
</evidence>
<keyword evidence="3" id="KW-0812">Transmembrane</keyword>
<name>A0A1X7TUK3_AMPQE</name>
<dbReference type="EnsemblMetazoa" id="Aqu2.1.18732_001">
    <property type="protein sequence ID" value="Aqu2.1.18732_001"/>
    <property type="gene ID" value="Aqu2.1.18732"/>
</dbReference>
<dbReference type="Gene3D" id="3.40.50.300">
    <property type="entry name" value="P-loop containing nucleotide triphosphate hydrolases"/>
    <property type="match status" value="1"/>
</dbReference>
<feature type="transmembrane region" description="Helical" evidence="3">
    <location>
        <begin position="53"/>
        <end position="78"/>
    </location>
</feature>
<dbReference type="InterPro" id="IPR007111">
    <property type="entry name" value="NACHT_NTPase"/>
</dbReference>
<feature type="domain" description="NACHT" evidence="4">
    <location>
        <begin position="812"/>
        <end position="932"/>
    </location>
</feature>
<dbReference type="OrthoDB" id="120976at2759"/>
<reference evidence="5" key="1">
    <citation type="submission" date="2017-05" db="UniProtKB">
        <authorList>
            <consortium name="EnsemblMetazoa"/>
        </authorList>
    </citation>
    <scope>IDENTIFICATION</scope>
</reference>
<dbReference type="InParanoid" id="A0A1X7TUK3"/>
<dbReference type="CDD" id="cd00009">
    <property type="entry name" value="AAA"/>
    <property type="match status" value="1"/>
</dbReference>